<proteinExistence type="predicted"/>
<keyword evidence="1" id="KW-0812">Transmembrane</keyword>
<evidence type="ECO:0000256" key="1">
    <source>
        <dbReference type="SAM" id="Phobius"/>
    </source>
</evidence>
<feature type="transmembrane region" description="Helical" evidence="1">
    <location>
        <begin position="44"/>
        <end position="63"/>
    </location>
</feature>
<keyword evidence="3" id="KW-1185">Reference proteome</keyword>
<feature type="transmembrane region" description="Helical" evidence="1">
    <location>
        <begin position="295"/>
        <end position="319"/>
    </location>
</feature>
<feature type="transmembrane region" description="Helical" evidence="1">
    <location>
        <begin position="12"/>
        <end position="32"/>
    </location>
</feature>
<feature type="transmembrane region" description="Helical" evidence="1">
    <location>
        <begin position="444"/>
        <end position="462"/>
    </location>
</feature>
<evidence type="ECO:0000313" key="3">
    <source>
        <dbReference type="Proteomes" id="UP000217784"/>
    </source>
</evidence>
<feature type="transmembrane region" description="Helical" evidence="1">
    <location>
        <begin position="239"/>
        <end position="259"/>
    </location>
</feature>
<feature type="transmembrane region" description="Helical" evidence="1">
    <location>
        <begin position="183"/>
        <end position="202"/>
    </location>
</feature>
<dbReference type="Pfam" id="PF09971">
    <property type="entry name" value="DUF2206"/>
    <property type="match status" value="1"/>
</dbReference>
<comment type="caution">
    <text evidence="2">The sequence shown here is derived from an EMBL/GenBank/DDBJ whole genome shotgun (WGS) entry which is preliminary data.</text>
</comment>
<evidence type="ECO:0000313" key="2">
    <source>
        <dbReference type="EMBL" id="PAV03929.1"/>
    </source>
</evidence>
<protein>
    <recommendedName>
        <fullName evidence="4">DUF2206 domain-containing protein</fullName>
    </recommendedName>
</protein>
<dbReference type="EMBL" id="LMVM01000033">
    <property type="protein sequence ID" value="PAV03929.1"/>
    <property type="molecule type" value="Genomic_DNA"/>
</dbReference>
<feature type="transmembrane region" description="Helical" evidence="1">
    <location>
        <begin position="542"/>
        <end position="560"/>
    </location>
</feature>
<evidence type="ECO:0008006" key="4">
    <source>
        <dbReference type="Google" id="ProtNLM"/>
    </source>
</evidence>
<accession>A0A2A2H3E1</accession>
<feature type="transmembrane region" description="Helical" evidence="1">
    <location>
        <begin position="572"/>
        <end position="595"/>
    </location>
</feature>
<reference evidence="2 3" key="1">
    <citation type="journal article" date="2017" name="BMC Genomics">
        <title>Genomic analysis of methanogenic archaea reveals a shift towards energy conservation.</title>
        <authorList>
            <person name="Gilmore S.P."/>
            <person name="Henske J.K."/>
            <person name="Sexton J.A."/>
            <person name="Solomon K.V."/>
            <person name="Seppala S."/>
            <person name="Yoo J.I."/>
            <person name="Huyett L.M."/>
            <person name="Pressman A."/>
            <person name="Cogan J.Z."/>
            <person name="Kivenson V."/>
            <person name="Peng X."/>
            <person name="Tan Y."/>
            <person name="Valentine D.L."/>
            <person name="O'Malley M.A."/>
        </authorList>
    </citation>
    <scope>NUCLEOTIDE SEQUENCE [LARGE SCALE GENOMIC DNA]</scope>
    <source>
        <strain evidence="2 3">M.o.H.</strain>
    </source>
</reference>
<keyword evidence="1" id="KW-1133">Transmembrane helix</keyword>
<feature type="transmembrane region" description="Helical" evidence="1">
    <location>
        <begin position="607"/>
        <end position="627"/>
    </location>
</feature>
<gene>
    <name evidence="2" type="ORF">ASJ80_02625</name>
</gene>
<feature type="transmembrane region" description="Helical" evidence="1">
    <location>
        <begin position="106"/>
        <end position="127"/>
    </location>
</feature>
<feature type="transmembrane region" description="Helical" evidence="1">
    <location>
        <begin position="402"/>
        <end position="423"/>
    </location>
</feature>
<feature type="transmembrane region" description="Helical" evidence="1">
    <location>
        <begin position="147"/>
        <end position="163"/>
    </location>
</feature>
<keyword evidence="1" id="KW-0472">Membrane</keyword>
<dbReference type="AlphaFoldDB" id="A0A2A2H3E1"/>
<feature type="transmembrane region" description="Helical" evidence="1">
    <location>
        <begin position="209"/>
        <end position="227"/>
    </location>
</feature>
<organism evidence="2 3">
    <name type="scientific">Methanobacterium bryantii</name>
    <dbReference type="NCBI Taxonomy" id="2161"/>
    <lineage>
        <taxon>Archaea</taxon>
        <taxon>Methanobacteriati</taxon>
        <taxon>Methanobacteriota</taxon>
        <taxon>Methanomada group</taxon>
        <taxon>Methanobacteria</taxon>
        <taxon>Methanobacteriales</taxon>
        <taxon>Methanobacteriaceae</taxon>
        <taxon>Methanobacterium</taxon>
    </lineage>
</organism>
<dbReference type="InterPro" id="IPR018701">
    <property type="entry name" value="DUF2206_membrane"/>
</dbReference>
<feature type="transmembrane region" description="Helical" evidence="1">
    <location>
        <begin position="339"/>
        <end position="358"/>
    </location>
</feature>
<name>A0A2A2H3E1_METBR</name>
<dbReference type="Proteomes" id="UP000217784">
    <property type="component" value="Unassembled WGS sequence"/>
</dbReference>
<feature type="transmembrane region" description="Helical" evidence="1">
    <location>
        <begin position="512"/>
        <end position="530"/>
    </location>
</feature>
<feature type="transmembrane region" description="Helical" evidence="1">
    <location>
        <begin position="75"/>
        <end position="100"/>
    </location>
</feature>
<sequence length="752" mass="85815">MDGVFQINNWKIKNFIMVILLIQIGFLGLTFLDYAGINMPIIKEFMAVIYILFVPGMLILRIMGLSEIKSNIENVLFVTGLSVMAAMFIGLFVNMIYPILGILQPLSKECLICTFLVFTTALCILCILKDKNHYKTDNTKKKPSLNVFNMLFFIPFTNIRMYFRNFSYNDNLDYISKKYLLNPSALFLILLPFISVFGTYLMNFYNNNIILISLIIIICSILLLVSFNKGFSLDLYPLAIFSISISLLLHQSLISMYIWGWDINVEYYTANIVLHNLIWNTTVQSNINSILSVSILAPVLSNISGISLVWIYKVVYPFLFSLVPLGLYQIFQKQTSNKISFLATFFFMATFTFYTEIVSITKQEIAELFLVLILLILINKDLRNTKGSLLLILFSFSLVVSHYGLSYILCLLFVAYLVIFYAVNYIKRFRNPNTTISSGYNTKLTATFVIFFISSVLSWYMYSSGSSCFVSLVQIGNQITSNLLSIIEPNTSQGLSVVITQQAFFLAEINKLLYLIIQFSIAVGVLATLFKDKMNFTKEYLLISAAVLGMLIAGVVVPYFSNQLNTSRLFHIGIIFLAPFAIIGFLKLLDLFNFLKVKIKNENKLKIISLFLVIFLFFDSGLAYYIGGEEHSSSISIQQSYDSPVFNNMELSGTEWINNYRNRGHIVYADVIRIYLLYSILNNVGQVPFYLDLINKNSYVFLGSYNLKEKRIRVNQMEGANIVTNQRYLPLNVITSSYNKIYDNGGSNVYFG</sequence>